<dbReference type="OrthoDB" id="1924260at2759"/>
<evidence type="ECO:0000256" key="10">
    <source>
        <dbReference type="PROSITE-ProRule" id="PRU01393"/>
    </source>
</evidence>
<name>W2RYU3_CYPE1</name>
<dbReference type="PANTHER" id="PTHR10589">
    <property type="entry name" value="UBIQUITIN CARBOXYL-TERMINAL HYDROLASE"/>
    <property type="match status" value="1"/>
</dbReference>
<dbReference type="CDD" id="cd09617">
    <property type="entry name" value="Peptidase_C12_UCH37_BAP1"/>
    <property type="match status" value="1"/>
</dbReference>
<keyword evidence="3 7" id="KW-0645">Protease</keyword>
<evidence type="ECO:0000256" key="2">
    <source>
        <dbReference type="ARBA" id="ARBA00009326"/>
    </source>
</evidence>
<dbReference type="Gene3D" id="1.20.58.860">
    <property type="match status" value="1"/>
</dbReference>
<evidence type="ECO:0000256" key="1">
    <source>
        <dbReference type="ARBA" id="ARBA00000707"/>
    </source>
</evidence>
<dbReference type="SUPFAM" id="SSF54001">
    <property type="entry name" value="Cysteine proteinases"/>
    <property type="match status" value="1"/>
</dbReference>
<dbReference type="InterPro" id="IPR038765">
    <property type="entry name" value="Papain-like_cys_pep_sf"/>
</dbReference>
<organism evidence="13 14">
    <name type="scientific">Cyphellophora europaea (strain CBS 101466)</name>
    <name type="common">Phialophora europaea</name>
    <dbReference type="NCBI Taxonomy" id="1220924"/>
    <lineage>
        <taxon>Eukaryota</taxon>
        <taxon>Fungi</taxon>
        <taxon>Dikarya</taxon>
        <taxon>Ascomycota</taxon>
        <taxon>Pezizomycotina</taxon>
        <taxon>Eurotiomycetes</taxon>
        <taxon>Chaetothyriomycetidae</taxon>
        <taxon>Chaetothyriales</taxon>
        <taxon>Cyphellophoraceae</taxon>
        <taxon>Cyphellophora</taxon>
    </lineage>
</organism>
<dbReference type="AlphaFoldDB" id="W2RYU3"/>
<feature type="site" description="Transition state stabilizer" evidence="10">
    <location>
        <position position="109"/>
    </location>
</feature>
<keyword evidence="5 7" id="KW-0378">Hydrolase</keyword>
<dbReference type="RefSeq" id="XP_008716185.1">
    <property type="nucleotide sequence ID" value="XM_008717963.1"/>
</dbReference>
<evidence type="ECO:0000256" key="9">
    <source>
        <dbReference type="PIRSR" id="PIRSR038120-2"/>
    </source>
</evidence>
<dbReference type="HOGENOM" id="CLU_018316_1_0_1"/>
<dbReference type="Pfam" id="PF01088">
    <property type="entry name" value="Peptidase_C12"/>
    <property type="match status" value="1"/>
</dbReference>
<reference evidence="13 14" key="1">
    <citation type="submission" date="2013-03" db="EMBL/GenBank/DDBJ databases">
        <title>The Genome Sequence of Phialophora europaea CBS 101466.</title>
        <authorList>
            <consortium name="The Broad Institute Genomics Platform"/>
            <person name="Cuomo C."/>
            <person name="de Hoog S."/>
            <person name="Gorbushina A."/>
            <person name="Walker B."/>
            <person name="Young S.K."/>
            <person name="Zeng Q."/>
            <person name="Gargeya S."/>
            <person name="Fitzgerald M."/>
            <person name="Haas B."/>
            <person name="Abouelleil A."/>
            <person name="Allen A.W."/>
            <person name="Alvarado L."/>
            <person name="Arachchi H.M."/>
            <person name="Berlin A.M."/>
            <person name="Chapman S.B."/>
            <person name="Gainer-Dewar J."/>
            <person name="Goldberg J."/>
            <person name="Griggs A."/>
            <person name="Gujja S."/>
            <person name="Hansen M."/>
            <person name="Howarth C."/>
            <person name="Imamovic A."/>
            <person name="Ireland A."/>
            <person name="Larimer J."/>
            <person name="McCowan C."/>
            <person name="Murphy C."/>
            <person name="Pearson M."/>
            <person name="Poon T.W."/>
            <person name="Priest M."/>
            <person name="Roberts A."/>
            <person name="Saif S."/>
            <person name="Shea T."/>
            <person name="Sisk P."/>
            <person name="Sykes S."/>
            <person name="Wortman J."/>
            <person name="Nusbaum C."/>
            <person name="Birren B."/>
        </authorList>
    </citation>
    <scope>NUCLEOTIDE SEQUENCE [LARGE SCALE GENOMIC DNA]</scope>
    <source>
        <strain evidence="13 14">CBS 101466</strain>
    </source>
</reference>
<feature type="domain" description="UCH catalytic" evidence="12">
    <location>
        <begin position="22"/>
        <end position="255"/>
    </location>
</feature>
<keyword evidence="4 7" id="KW-0833">Ubl conjugation pathway</keyword>
<dbReference type="eggNOG" id="KOG2778">
    <property type="taxonomic scope" value="Eukaryota"/>
</dbReference>
<evidence type="ECO:0000313" key="14">
    <source>
        <dbReference type="Proteomes" id="UP000030752"/>
    </source>
</evidence>
<evidence type="ECO:0000313" key="13">
    <source>
        <dbReference type="EMBL" id="ETN41676.1"/>
    </source>
</evidence>
<dbReference type="EC" id="3.4.19.12" evidence="7 11"/>
<evidence type="ECO:0000256" key="6">
    <source>
        <dbReference type="ARBA" id="ARBA00022807"/>
    </source>
</evidence>
<dbReference type="GO" id="GO:0071629">
    <property type="term" value="P:cytoplasm protein quality control by the ubiquitin-proteasome system"/>
    <property type="evidence" value="ECO:0007669"/>
    <property type="project" value="EnsemblFungi"/>
</dbReference>
<evidence type="ECO:0000256" key="3">
    <source>
        <dbReference type="ARBA" id="ARBA00022670"/>
    </source>
</evidence>
<proteinExistence type="inferred from homology"/>
<dbReference type="InterPro" id="IPR041507">
    <property type="entry name" value="UCH_C"/>
</dbReference>
<dbReference type="GeneID" id="19970951"/>
<dbReference type="InterPro" id="IPR001578">
    <property type="entry name" value="Peptidase_C12_UCH"/>
</dbReference>
<dbReference type="PRINTS" id="PR00707">
    <property type="entry name" value="UBCTHYDRLASE"/>
</dbReference>
<gene>
    <name evidence="13" type="ORF">HMPREF1541_03612</name>
</gene>
<dbReference type="GO" id="GO:0005737">
    <property type="term" value="C:cytoplasm"/>
    <property type="evidence" value="ECO:0007669"/>
    <property type="project" value="TreeGrafter"/>
</dbReference>
<dbReference type="PIRSF" id="PIRSF038120">
    <property type="entry name" value="Ubiquitinyl_hydrolase_UCH37"/>
    <property type="match status" value="1"/>
</dbReference>
<evidence type="ECO:0000256" key="7">
    <source>
        <dbReference type="PIRNR" id="PIRNR038120"/>
    </source>
</evidence>
<evidence type="ECO:0000256" key="8">
    <source>
        <dbReference type="PIRSR" id="PIRSR038120-1"/>
    </source>
</evidence>
<dbReference type="GO" id="GO:0016579">
    <property type="term" value="P:protein deubiquitination"/>
    <property type="evidence" value="ECO:0007669"/>
    <property type="project" value="InterPro"/>
</dbReference>
<dbReference type="InParanoid" id="W2RYU3"/>
<sequence>MRPLADGARLNQTRWACIAPVRSAEIIRADDGVWQGVFTSLIEQLGVKGVQFEELISLDADSIRALSPVYGVIFLFKWIGSSSSDTRAPQDGAYDSEAVDDRQLFFAAQTIQNACGTQAILSVVLNNDEAGRIDIGPSLRDFKDFTTGFPADLRGEALSNSDLIRDTHNTFARSSPFADETQRDPSAGTEDVFHFIGYTCHHGRLYELDGLQPFPISHGACSAEEFPEKIIPVLQRRIERYPPGEVRFNLMAVCGDLRVKAEEFQDYESMAREKRKRAQWDWENALRRHNFVGFTGEVLKGVVGLKLAAGEESYAGWVKEAEASTRRKLEERRARGQEAEG</sequence>
<dbReference type="InterPro" id="IPR017390">
    <property type="entry name" value="Ubiquitinyl_hydrolase_UCH37"/>
</dbReference>
<keyword evidence="6 7" id="KW-0788">Thiol protease</keyword>
<comment type="catalytic activity">
    <reaction evidence="1 7 10 11">
        <text>Thiol-dependent hydrolysis of ester, thioester, amide, peptide and isopeptide bonds formed by the C-terminal Gly of ubiquitin (a 76-residue protein attached to proteins as an intracellular targeting signal).</text>
        <dbReference type="EC" id="3.4.19.12"/>
    </reaction>
</comment>
<dbReference type="GO" id="GO:0000338">
    <property type="term" value="P:protein deneddylation"/>
    <property type="evidence" value="ECO:0007669"/>
    <property type="project" value="EnsemblFungi"/>
</dbReference>
<dbReference type="PROSITE" id="PS52048">
    <property type="entry name" value="UCH_DOMAIN"/>
    <property type="match status" value="1"/>
</dbReference>
<comment type="similarity">
    <text evidence="2 7 10 11">Belongs to the peptidase C12 family.</text>
</comment>
<evidence type="ECO:0000259" key="12">
    <source>
        <dbReference type="PROSITE" id="PS52048"/>
    </source>
</evidence>
<keyword evidence="14" id="KW-1185">Reference proteome</keyword>
<dbReference type="GO" id="GO:0004843">
    <property type="term" value="F:cysteine-type deubiquitinase activity"/>
    <property type="evidence" value="ECO:0007669"/>
    <property type="project" value="UniProtKB-UniRule"/>
</dbReference>
<feature type="active site" description="Proton donor" evidence="8 10">
    <location>
        <position position="194"/>
    </location>
</feature>
<dbReference type="EMBL" id="KB822719">
    <property type="protein sequence ID" value="ETN41676.1"/>
    <property type="molecule type" value="Genomic_DNA"/>
</dbReference>
<accession>W2RYU3</accession>
<dbReference type="VEuPathDB" id="FungiDB:HMPREF1541_03612"/>
<dbReference type="Gene3D" id="3.40.532.10">
    <property type="entry name" value="Peptidase C12, ubiquitin carboxyl-terminal hydrolase"/>
    <property type="match status" value="1"/>
</dbReference>
<dbReference type="PANTHER" id="PTHR10589:SF16">
    <property type="entry name" value="UBIQUITIN CARBOXYL-TERMINAL HYDROLASE ISOZYME L5"/>
    <property type="match status" value="1"/>
</dbReference>
<dbReference type="FunFam" id="3.40.532.10:FF:000009">
    <property type="entry name" value="Ubiquitin carboxyl-terminal hydrolase"/>
    <property type="match status" value="1"/>
</dbReference>
<protein>
    <recommendedName>
        <fullName evidence="7 11">Ubiquitin carboxyl-terminal hydrolase</fullName>
        <ecNumber evidence="7 11">3.4.19.12</ecNumber>
    </recommendedName>
</protein>
<feature type="site" description="Important for enzyme activity" evidence="9 10">
    <location>
        <position position="209"/>
    </location>
</feature>
<evidence type="ECO:0000256" key="5">
    <source>
        <dbReference type="ARBA" id="ARBA00022801"/>
    </source>
</evidence>
<dbReference type="GO" id="GO:0019784">
    <property type="term" value="F:deNEDDylase activity"/>
    <property type="evidence" value="ECO:0007669"/>
    <property type="project" value="EnsemblFungi"/>
</dbReference>
<feature type="active site" description="Nucleophile" evidence="8 10">
    <location>
        <position position="115"/>
    </location>
</feature>
<evidence type="ECO:0000256" key="4">
    <source>
        <dbReference type="ARBA" id="ARBA00022786"/>
    </source>
</evidence>
<dbReference type="STRING" id="1220924.W2RYU3"/>
<dbReference type="Proteomes" id="UP000030752">
    <property type="component" value="Unassembled WGS sequence"/>
</dbReference>
<dbReference type="InterPro" id="IPR036959">
    <property type="entry name" value="Peptidase_C12_UCH_sf"/>
</dbReference>
<evidence type="ECO:0000256" key="11">
    <source>
        <dbReference type="RuleBase" id="RU361215"/>
    </source>
</evidence>
<dbReference type="Pfam" id="PF18031">
    <property type="entry name" value="UCH_C"/>
    <property type="match status" value="1"/>
</dbReference>